<dbReference type="OrthoDB" id="292693at2759"/>
<keyword evidence="6" id="KW-1185">Reference proteome</keyword>
<comment type="function">
    <text evidence="3">Required for the function of coenzyme Q in the respiratory chain. May serve as a chaperone or may be involved in the transport of Q6 from its site of synthesis to the catalytic sites of the respiratory complexes.</text>
</comment>
<dbReference type="InterPro" id="IPR005031">
    <property type="entry name" value="COQ10_START"/>
</dbReference>
<evidence type="ECO:0000256" key="2">
    <source>
        <dbReference type="ARBA" id="ARBA00011814"/>
    </source>
</evidence>
<evidence type="ECO:0000313" key="6">
    <source>
        <dbReference type="Proteomes" id="UP000649328"/>
    </source>
</evidence>
<dbReference type="Proteomes" id="UP000649328">
    <property type="component" value="Unassembled WGS sequence"/>
</dbReference>
<name>A0A8H7GPW2_9ASCO</name>
<organism evidence="5 6">
    <name type="scientific">Metschnikowia pulcherrima</name>
    <dbReference type="NCBI Taxonomy" id="27326"/>
    <lineage>
        <taxon>Eukaryota</taxon>
        <taxon>Fungi</taxon>
        <taxon>Dikarya</taxon>
        <taxon>Ascomycota</taxon>
        <taxon>Saccharomycotina</taxon>
        <taxon>Pichiomycetes</taxon>
        <taxon>Metschnikowiaceae</taxon>
        <taxon>Metschnikowia</taxon>
    </lineage>
</organism>
<reference evidence="5" key="1">
    <citation type="submission" date="2020-10" db="EMBL/GenBank/DDBJ databases">
        <title>The Whole-Genome Sequence of Metschnikowia persimmonesis, a Novel Endophytic Yeast Species Isolated from Medicinal Plant Diospyros kaki Thumb.</title>
        <authorList>
            <person name="Rahmat E."/>
            <person name="Kang Y."/>
        </authorList>
    </citation>
    <scope>NUCLEOTIDE SEQUENCE</scope>
    <source>
        <strain evidence="5">KIOM G15050</strain>
    </source>
</reference>
<dbReference type="InterPro" id="IPR044996">
    <property type="entry name" value="COQ10-like"/>
</dbReference>
<dbReference type="GO" id="GO:0048039">
    <property type="term" value="F:ubiquinone binding"/>
    <property type="evidence" value="ECO:0007669"/>
    <property type="project" value="InterPro"/>
</dbReference>
<dbReference type="GO" id="GO:0005739">
    <property type="term" value="C:mitochondrion"/>
    <property type="evidence" value="ECO:0007669"/>
    <property type="project" value="TreeGrafter"/>
</dbReference>
<gene>
    <name evidence="5" type="ORF">HF325_005410</name>
</gene>
<evidence type="ECO:0000256" key="3">
    <source>
        <dbReference type="ARBA" id="ARBA00024947"/>
    </source>
</evidence>
<dbReference type="GO" id="GO:0045333">
    <property type="term" value="P:cellular respiration"/>
    <property type="evidence" value="ECO:0007669"/>
    <property type="project" value="InterPro"/>
</dbReference>
<evidence type="ECO:0000259" key="4">
    <source>
        <dbReference type="Pfam" id="PF03364"/>
    </source>
</evidence>
<accession>A0A8H7GPW2</accession>
<dbReference type="AlphaFoldDB" id="A0A8H7GPW2"/>
<evidence type="ECO:0000313" key="5">
    <source>
        <dbReference type="EMBL" id="KAF8000481.1"/>
    </source>
</evidence>
<evidence type="ECO:0000256" key="1">
    <source>
        <dbReference type="ARBA" id="ARBA00006885"/>
    </source>
</evidence>
<dbReference type="PANTHER" id="PTHR12901:SF10">
    <property type="entry name" value="COENZYME Q-BINDING PROTEIN COQ10, MITOCHONDRIAL"/>
    <property type="match status" value="1"/>
</dbReference>
<sequence length="190" mass="22209">MFHWGRHSVFLKRLSYRSGNRGYGTHIYRVTRRINTPKSILYHVIADVRNYENFVPLVIKSVVHESNSDTSYPSKAGFNVGWKQYEEEFSCQFDCLENNIVAQTTGLLLFDTLHNEWAFKEVNSRFGTGPCTLLDVVLEYKFHNPLYNTLSSMLQDHVSNIIIRAFENQALRLYKQEKEKEKYRVGAGME</sequence>
<dbReference type="SUPFAM" id="SSF55961">
    <property type="entry name" value="Bet v1-like"/>
    <property type="match status" value="1"/>
</dbReference>
<feature type="domain" description="Coenzyme Q-binding protein COQ10 START" evidence="4">
    <location>
        <begin position="37"/>
        <end position="167"/>
    </location>
</feature>
<comment type="caution">
    <text evidence="5">The sequence shown here is derived from an EMBL/GenBank/DDBJ whole genome shotgun (WGS) entry which is preliminary data.</text>
</comment>
<dbReference type="InterPro" id="IPR023393">
    <property type="entry name" value="START-like_dom_sf"/>
</dbReference>
<proteinExistence type="inferred from homology"/>
<comment type="subunit">
    <text evidence="2">Interacts with coenzyme Q.</text>
</comment>
<dbReference type="Pfam" id="PF03364">
    <property type="entry name" value="Polyketide_cyc"/>
    <property type="match status" value="1"/>
</dbReference>
<dbReference type="PANTHER" id="PTHR12901">
    <property type="entry name" value="SPERM PROTEIN HOMOLOG"/>
    <property type="match status" value="1"/>
</dbReference>
<dbReference type="Gene3D" id="3.30.530.20">
    <property type="match status" value="1"/>
</dbReference>
<dbReference type="EMBL" id="JACBPP010000007">
    <property type="protein sequence ID" value="KAF8000481.1"/>
    <property type="molecule type" value="Genomic_DNA"/>
</dbReference>
<protein>
    <recommendedName>
        <fullName evidence="4">Coenzyme Q-binding protein COQ10 START domain-containing protein</fullName>
    </recommendedName>
</protein>
<comment type="similarity">
    <text evidence="1">Belongs to the COQ10 family.</text>
</comment>